<dbReference type="AlphaFoldDB" id="A0A067E2A9"/>
<name>A0A067E2A9_CITSI</name>
<feature type="non-terminal residue" evidence="1">
    <location>
        <position position="17"/>
    </location>
</feature>
<protein>
    <submittedName>
        <fullName evidence="1">Uncharacterized protein</fullName>
    </submittedName>
</protein>
<accession>A0A067E2A9</accession>
<reference evidence="1 2" key="1">
    <citation type="submission" date="2014-04" db="EMBL/GenBank/DDBJ databases">
        <authorList>
            <consortium name="International Citrus Genome Consortium"/>
            <person name="Gmitter F."/>
            <person name="Chen C."/>
            <person name="Farmerie W."/>
            <person name="Harkins T."/>
            <person name="Desany B."/>
            <person name="Mohiuddin M."/>
            <person name="Kodira C."/>
            <person name="Borodovsky M."/>
            <person name="Lomsadze A."/>
            <person name="Burns P."/>
            <person name="Jenkins J."/>
            <person name="Prochnik S."/>
            <person name="Shu S."/>
            <person name="Chapman J."/>
            <person name="Pitluck S."/>
            <person name="Schmutz J."/>
            <person name="Rokhsar D."/>
        </authorList>
    </citation>
    <scope>NUCLEOTIDE SEQUENCE</scope>
</reference>
<gene>
    <name evidence="1" type="ORF">CISIN_1g0488141mg</name>
</gene>
<proteinExistence type="predicted"/>
<dbReference type="EMBL" id="KK785120">
    <property type="protein sequence ID" value="KDO49178.1"/>
    <property type="molecule type" value="Genomic_DNA"/>
</dbReference>
<keyword evidence="2" id="KW-1185">Reference proteome</keyword>
<feature type="non-terminal residue" evidence="1">
    <location>
        <position position="1"/>
    </location>
</feature>
<evidence type="ECO:0000313" key="1">
    <source>
        <dbReference type="EMBL" id="KDO49178.1"/>
    </source>
</evidence>
<evidence type="ECO:0000313" key="2">
    <source>
        <dbReference type="Proteomes" id="UP000027120"/>
    </source>
</evidence>
<sequence>RHGRPILRRNSRIHLTY</sequence>
<organism evidence="1 2">
    <name type="scientific">Citrus sinensis</name>
    <name type="common">Sweet orange</name>
    <name type="synonym">Citrus aurantium var. sinensis</name>
    <dbReference type="NCBI Taxonomy" id="2711"/>
    <lineage>
        <taxon>Eukaryota</taxon>
        <taxon>Viridiplantae</taxon>
        <taxon>Streptophyta</taxon>
        <taxon>Embryophyta</taxon>
        <taxon>Tracheophyta</taxon>
        <taxon>Spermatophyta</taxon>
        <taxon>Magnoliopsida</taxon>
        <taxon>eudicotyledons</taxon>
        <taxon>Gunneridae</taxon>
        <taxon>Pentapetalae</taxon>
        <taxon>rosids</taxon>
        <taxon>malvids</taxon>
        <taxon>Sapindales</taxon>
        <taxon>Rutaceae</taxon>
        <taxon>Aurantioideae</taxon>
        <taxon>Citrus</taxon>
    </lineage>
</organism>
<dbReference type="Proteomes" id="UP000027120">
    <property type="component" value="Unassembled WGS sequence"/>
</dbReference>